<accession>A0A1S8A5N1</accession>
<proteinExistence type="predicted"/>
<organism evidence="1">
    <name type="scientific">Rosellinia necatrix</name>
    <name type="common">White root-rot fungus</name>
    <dbReference type="NCBI Taxonomy" id="77044"/>
    <lineage>
        <taxon>Eukaryota</taxon>
        <taxon>Fungi</taxon>
        <taxon>Dikarya</taxon>
        <taxon>Ascomycota</taxon>
        <taxon>Pezizomycotina</taxon>
        <taxon>Sordariomycetes</taxon>
        <taxon>Xylariomycetidae</taxon>
        <taxon>Xylariales</taxon>
        <taxon>Xylariaceae</taxon>
        <taxon>Rosellinia</taxon>
    </lineage>
</organism>
<gene>
    <name evidence="1" type="ORF">SAMD00023353_0402320</name>
</gene>
<sequence>MPVTTSTYPSFYEGADISVVMRARESPFAPWRSPAPNLGYNIPMGHLAIEVCNYISQPQPELQEDPSKVRRFSLCLSKLVKASSYFNQ</sequence>
<dbReference type="EMBL" id="DF977449">
    <property type="protein sequence ID" value="GAW25302.1"/>
    <property type="molecule type" value="Genomic_DNA"/>
</dbReference>
<dbReference type="AlphaFoldDB" id="A0A1S8A5N1"/>
<evidence type="ECO:0000313" key="1">
    <source>
        <dbReference type="EMBL" id="GAW25302.1"/>
    </source>
</evidence>
<protein>
    <submittedName>
        <fullName evidence="1">Uncharacterized protein</fullName>
    </submittedName>
</protein>
<name>A0A1S8A5N1_ROSNE</name>
<keyword evidence="2" id="KW-1185">Reference proteome</keyword>
<reference evidence="1" key="1">
    <citation type="submission" date="2016-03" db="EMBL/GenBank/DDBJ databases">
        <title>Draft genome sequence of Rosellinia necatrix.</title>
        <authorList>
            <person name="Kanematsu S."/>
        </authorList>
    </citation>
    <scope>NUCLEOTIDE SEQUENCE [LARGE SCALE GENOMIC DNA]</scope>
    <source>
        <strain evidence="1">W97</strain>
    </source>
</reference>
<evidence type="ECO:0000313" key="2">
    <source>
        <dbReference type="Proteomes" id="UP000054516"/>
    </source>
</evidence>
<dbReference type="Proteomes" id="UP000054516">
    <property type="component" value="Unassembled WGS sequence"/>
</dbReference>